<dbReference type="InterPro" id="IPR003439">
    <property type="entry name" value="ABC_transporter-like_ATP-bd"/>
</dbReference>
<dbReference type="SUPFAM" id="SSF52540">
    <property type="entry name" value="P-loop containing nucleoside triphosphate hydrolases"/>
    <property type="match status" value="1"/>
</dbReference>
<dbReference type="GO" id="GO:0016887">
    <property type="term" value="F:ATP hydrolysis activity"/>
    <property type="evidence" value="ECO:0007669"/>
    <property type="project" value="InterPro"/>
</dbReference>
<reference evidence="7" key="1">
    <citation type="submission" date="2017-08" db="EMBL/GenBank/DDBJ databases">
        <title>A dynamic microbial community with high functional redundancy inhabits the cold, oxic subseafloor aquifer.</title>
        <authorList>
            <person name="Tully B.J."/>
            <person name="Wheat C.G."/>
            <person name="Glazer B.T."/>
            <person name="Huber J.A."/>
        </authorList>
    </citation>
    <scope>NUCLEOTIDE SEQUENCE [LARGE SCALE GENOMIC DNA]</scope>
</reference>
<dbReference type="InterPro" id="IPR003593">
    <property type="entry name" value="AAA+_ATPase"/>
</dbReference>
<keyword evidence="2" id="KW-0813">Transport</keyword>
<evidence type="ECO:0000259" key="5">
    <source>
        <dbReference type="PROSITE" id="PS50893"/>
    </source>
</evidence>
<dbReference type="InterPro" id="IPR017871">
    <property type="entry name" value="ABC_transporter-like_CS"/>
</dbReference>
<dbReference type="Proteomes" id="UP000218767">
    <property type="component" value="Unassembled WGS sequence"/>
</dbReference>
<proteinExistence type="inferred from homology"/>
<sequence>MLSIRKLTHTYPNGVRALNNIDLEIPKGMFGLLGPNGAGKSSLMRTIATLQQPTSGSLHFGNTNILDEPMKLRQVLGYLPQEFGVYPQGSAIKILNHLAILKGITHAKERKGVVDGLLKKTNLYDERKRRLANFSGGMLQRFGIAQALIGDPKLLIVDEPTAGLDPEERNRFHNLLSEISADVVVILSTHIVEDVSVLCPNMAVMTEGSVKIQGTPAELIGELQGRVWQKVIQKSELEEHKTKYTVISNQLIVGNTVVHVNSASNPGEGFEPIQPNLEDVYFSVIAENRHSAN</sequence>
<evidence type="ECO:0000256" key="1">
    <source>
        <dbReference type="ARBA" id="ARBA00005417"/>
    </source>
</evidence>
<dbReference type="EMBL" id="NVUL01000033">
    <property type="protein sequence ID" value="PCI78337.1"/>
    <property type="molecule type" value="Genomic_DNA"/>
</dbReference>
<evidence type="ECO:0000313" key="7">
    <source>
        <dbReference type="Proteomes" id="UP000218767"/>
    </source>
</evidence>
<comment type="similarity">
    <text evidence="1">Belongs to the ABC transporter superfamily.</text>
</comment>
<dbReference type="PROSITE" id="PS00211">
    <property type="entry name" value="ABC_TRANSPORTER_1"/>
    <property type="match status" value="1"/>
</dbReference>
<keyword evidence="3" id="KW-0547">Nucleotide-binding</keyword>
<dbReference type="PROSITE" id="PS50893">
    <property type="entry name" value="ABC_TRANSPORTER_2"/>
    <property type="match status" value="1"/>
</dbReference>
<dbReference type="GO" id="GO:0005524">
    <property type="term" value="F:ATP binding"/>
    <property type="evidence" value="ECO:0007669"/>
    <property type="project" value="UniProtKB-KW"/>
</dbReference>
<feature type="domain" description="ABC transporter" evidence="5">
    <location>
        <begin position="2"/>
        <end position="232"/>
    </location>
</feature>
<keyword evidence="4 6" id="KW-0067">ATP-binding</keyword>
<organism evidence="6 7">
    <name type="scientific">SAR86 cluster bacterium</name>
    <dbReference type="NCBI Taxonomy" id="2030880"/>
    <lineage>
        <taxon>Bacteria</taxon>
        <taxon>Pseudomonadati</taxon>
        <taxon>Pseudomonadota</taxon>
        <taxon>Gammaproteobacteria</taxon>
        <taxon>SAR86 cluster</taxon>
    </lineage>
</organism>
<dbReference type="PANTHER" id="PTHR43335:SF2">
    <property type="entry name" value="ABC TRANSPORTER, ATP-BINDING PROTEIN"/>
    <property type="match status" value="1"/>
</dbReference>
<dbReference type="Pfam" id="PF00005">
    <property type="entry name" value="ABC_tran"/>
    <property type="match status" value="1"/>
</dbReference>
<name>A0A2A4X8F9_9GAMM</name>
<comment type="caution">
    <text evidence="6">The sequence shown here is derived from an EMBL/GenBank/DDBJ whole genome shotgun (WGS) entry which is preliminary data.</text>
</comment>
<dbReference type="CDD" id="cd03264">
    <property type="entry name" value="ABC_drug_resistance_like"/>
    <property type="match status" value="1"/>
</dbReference>
<evidence type="ECO:0000313" key="6">
    <source>
        <dbReference type="EMBL" id="PCI78337.1"/>
    </source>
</evidence>
<protein>
    <submittedName>
        <fullName evidence="6">Multidrug ABC transporter ATP-binding protein</fullName>
    </submittedName>
</protein>
<dbReference type="PANTHER" id="PTHR43335">
    <property type="entry name" value="ABC TRANSPORTER, ATP-BINDING PROTEIN"/>
    <property type="match status" value="1"/>
</dbReference>
<evidence type="ECO:0000256" key="4">
    <source>
        <dbReference type="ARBA" id="ARBA00022840"/>
    </source>
</evidence>
<dbReference type="SMART" id="SM00382">
    <property type="entry name" value="AAA"/>
    <property type="match status" value="1"/>
</dbReference>
<accession>A0A2A4X8F9</accession>
<evidence type="ECO:0000256" key="3">
    <source>
        <dbReference type="ARBA" id="ARBA00022741"/>
    </source>
</evidence>
<gene>
    <name evidence="6" type="ORF">COB20_06775</name>
</gene>
<dbReference type="InterPro" id="IPR027417">
    <property type="entry name" value="P-loop_NTPase"/>
</dbReference>
<evidence type="ECO:0000256" key="2">
    <source>
        <dbReference type="ARBA" id="ARBA00022448"/>
    </source>
</evidence>
<dbReference type="Gene3D" id="3.40.50.300">
    <property type="entry name" value="P-loop containing nucleotide triphosphate hydrolases"/>
    <property type="match status" value="1"/>
</dbReference>
<dbReference type="AlphaFoldDB" id="A0A2A4X8F9"/>